<comment type="caution">
    <text evidence="1">The sequence shown here is derived from an EMBL/GenBank/DDBJ whole genome shotgun (WGS) entry which is preliminary data.</text>
</comment>
<reference evidence="1 2" key="1">
    <citation type="submission" date="2014-02" db="EMBL/GenBank/DDBJ databases">
        <title>Draft genome sequence of Lysinibacillus odysseyi NBRC 100172.</title>
        <authorList>
            <person name="Zhang F."/>
            <person name="Wang G."/>
            <person name="Zhang L."/>
        </authorList>
    </citation>
    <scope>NUCLEOTIDE SEQUENCE [LARGE SCALE GENOMIC DNA]</scope>
    <source>
        <strain evidence="1 2">NBRC 100172</strain>
    </source>
</reference>
<dbReference type="EMBL" id="JPVP01000060">
    <property type="protein sequence ID" value="KGR81648.1"/>
    <property type="molecule type" value="Genomic_DNA"/>
</dbReference>
<dbReference type="Proteomes" id="UP000030437">
    <property type="component" value="Unassembled WGS sequence"/>
</dbReference>
<gene>
    <name evidence="1" type="ORF">CD32_20070</name>
</gene>
<organism evidence="1 2">
    <name type="scientific">Lysinibacillus odysseyi 34hs-1 = NBRC 100172</name>
    <dbReference type="NCBI Taxonomy" id="1220589"/>
    <lineage>
        <taxon>Bacteria</taxon>
        <taxon>Bacillati</taxon>
        <taxon>Bacillota</taxon>
        <taxon>Bacilli</taxon>
        <taxon>Bacillales</taxon>
        <taxon>Bacillaceae</taxon>
        <taxon>Lysinibacillus</taxon>
    </lineage>
</organism>
<evidence type="ECO:0000313" key="2">
    <source>
        <dbReference type="Proteomes" id="UP000030437"/>
    </source>
</evidence>
<dbReference type="AlphaFoldDB" id="A0A0A3IFP6"/>
<dbReference type="RefSeq" id="WP_036158271.1">
    <property type="nucleotide sequence ID" value="NZ_AVCX01000001.1"/>
</dbReference>
<protein>
    <submittedName>
        <fullName evidence="1">Uncharacterized protein</fullName>
    </submittedName>
</protein>
<name>A0A0A3IFP6_9BACI</name>
<keyword evidence="2" id="KW-1185">Reference proteome</keyword>
<proteinExistence type="predicted"/>
<sequence>MERNRDMESFNSERTPKKRTLVAKETDIPGVFHIATPQNVKPSAENEAIIKAVIERINWKAIEAKN</sequence>
<evidence type="ECO:0000313" key="1">
    <source>
        <dbReference type="EMBL" id="KGR81648.1"/>
    </source>
</evidence>
<accession>A0A0A3IFP6</accession>